<dbReference type="SUPFAM" id="SSF53335">
    <property type="entry name" value="S-adenosyl-L-methionine-dependent methyltransferases"/>
    <property type="match status" value="1"/>
</dbReference>
<name>A0AAD4MLE8_9BILA</name>
<organism evidence="3 4">
    <name type="scientific">Ditylenchus destructor</name>
    <dbReference type="NCBI Taxonomy" id="166010"/>
    <lineage>
        <taxon>Eukaryota</taxon>
        <taxon>Metazoa</taxon>
        <taxon>Ecdysozoa</taxon>
        <taxon>Nematoda</taxon>
        <taxon>Chromadorea</taxon>
        <taxon>Rhabditida</taxon>
        <taxon>Tylenchina</taxon>
        <taxon>Tylenchomorpha</taxon>
        <taxon>Sphaerularioidea</taxon>
        <taxon>Anguinidae</taxon>
        <taxon>Anguininae</taxon>
        <taxon>Ditylenchus</taxon>
    </lineage>
</organism>
<dbReference type="Proteomes" id="UP001201812">
    <property type="component" value="Unassembled WGS sequence"/>
</dbReference>
<comment type="caution">
    <text evidence="3">The sequence shown here is derived from an EMBL/GenBank/DDBJ whole genome shotgun (WGS) entry which is preliminary data.</text>
</comment>
<feature type="domain" description="Methyltransferase" evidence="2">
    <location>
        <begin position="77"/>
        <end position="271"/>
    </location>
</feature>
<evidence type="ECO:0000256" key="1">
    <source>
        <dbReference type="SAM" id="Phobius"/>
    </source>
</evidence>
<gene>
    <name evidence="3" type="ORF">DdX_18910</name>
</gene>
<dbReference type="PANTHER" id="PTHR32026:SF27">
    <property type="entry name" value="METHYLTRANSFERASE FKBM DOMAIN-CONTAINING PROTEIN-RELATED"/>
    <property type="match status" value="1"/>
</dbReference>
<keyword evidence="4" id="KW-1185">Reference proteome</keyword>
<evidence type="ECO:0000313" key="4">
    <source>
        <dbReference type="Proteomes" id="UP001201812"/>
    </source>
</evidence>
<dbReference type="EMBL" id="JAKKPZ010000312">
    <property type="protein sequence ID" value="KAI1696683.1"/>
    <property type="molecule type" value="Genomic_DNA"/>
</dbReference>
<dbReference type="InterPro" id="IPR026913">
    <property type="entry name" value="METTL24"/>
</dbReference>
<dbReference type="AlphaFoldDB" id="A0AAD4MLE8"/>
<keyword evidence="3" id="KW-0808">Transferase</keyword>
<evidence type="ECO:0000313" key="3">
    <source>
        <dbReference type="EMBL" id="KAI1696683.1"/>
    </source>
</evidence>
<dbReference type="Gene3D" id="3.40.50.150">
    <property type="entry name" value="Vaccinia Virus protein VP39"/>
    <property type="match status" value="1"/>
</dbReference>
<evidence type="ECO:0000259" key="2">
    <source>
        <dbReference type="Pfam" id="PF13383"/>
    </source>
</evidence>
<proteinExistence type="predicted"/>
<dbReference type="InterPro" id="IPR029063">
    <property type="entry name" value="SAM-dependent_MTases_sf"/>
</dbReference>
<dbReference type="GO" id="GO:0008168">
    <property type="term" value="F:methyltransferase activity"/>
    <property type="evidence" value="ECO:0007669"/>
    <property type="project" value="UniProtKB-KW"/>
</dbReference>
<accession>A0AAD4MLE8</accession>
<dbReference type="InterPro" id="IPR025714">
    <property type="entry name" value="Methyltranfer_dom"/>
</dbReference>
<feature type="transmembrane region" description="Helical" evidence="1">
    <location>
        <begin position="7"/>
        <end position="27"/>
    </location>
</feature>
<dbReference type="GO" id="GO:0032259">
    <property type="term" value="P:methylation"/>
    <property type="evidence" value="ECO:0007669"/>
    <property type="project" value="UniProtKB-KW"/>
</dbReference>
<keyword evidence="1" id="KW-0472">Membrane</keyword>
<sequence length="290" mass="32991">MMVLERYSKIMLTIIVLLIMLFIVFVYRGKTTAVQSTTILKDTAANGNVLEVLDATILLKYKDQIDERKHELRAITNSSIFLHFYPVLVFCVNIARFGRVGDGGKWVCNAHRIPDKCAFYSLGINNEPSFDVDLQRFTNNRCKYIAVDRGDATPETLQNIENANGTYLKATVGNTPLPAQSDGTETVSLRSLMSRYGDTNIEVLKVDIEGAEREILAEMTEVPICQILIELHFGTPLETLEFIRRLSQNNFYLFRQEVNPAGMHLSEYSFIHRNCLEKYGVTTIYGHYLN</sequence>
<reference evidence="3" key="1">
    <citation type="submission" date="2022-01" db="EMBL/GenBank/DDBJ databases">
        <title>Genome Sequence Resource for Two Populations of Ditylenchus destructor, the Migratory Endoparasitic Phytonematode.</title>
        <authorList>
            <person name="Zhang H."/>
            <person name="Lin R."/>
            <person name="Xie B."/>
        </authorList>
    </citation>
    <scope>NUCLEOTIDE SEQUENCE</scope>
    <source>
        <strain evidence="3">BazhouSP</strain>
    </source>
</reference>
<protein>
    <submittedName>
        <fullName evidence="3">Methyltransferase domain-containing protein</fullName>
    </submittedName>
</protein>
<dbReference type="Pfam" id="PF13383">
    <property type="entry name" value="Methyltransf_22"/>
    <property type="match status" value="1"/>
</dbReference>
<keyword evidence="3" id="KW-0489">Methyltransferase</keyword>
<dbReference type="PANTHER" id="PTHR32026">
    <property type="entry name" value="METHYLTRANSFERASE-LIKE PROTEIN 24"/>
    <property type="match status" value="1"/>
</dbReference>
<keyword evidence="1" id="KW-0812">Transmembrane</keyword>
<keyword evidence="1" id="KW-1133">Transmembrane helix</keyword>